<dbReference type="InterPro" id="IPR029058">
    <property type="entry name" value="AB_hydrolase_fold"/>
</dbReference>
<evidence type="ECO:0000256" key="2">
    <source>
        <dbReference type="ARBA" id="ARBA00022801"/>
    </source>
</evidence>
<dbReference type="InterPro" id="IPR050300">
    <property type="entry name" value="GDXG_lipolytic_enzyme"/>
</dbReference>
<dbReference type="AlphaFoldDB" id="V9VNI7"/>
<gene>
    <name evidence="5" type="ORF">METH_01625</name>
</gene>
<dbReference type="HOGENOM" id="CLU_012494_13_1_5"/>
<dbReference type="InterPro" id="IPR013094">
    <property type="entry name" value="AB_hydrolase_3"/>
</dbReference>
<evidence type="ECO:0000313" key="6">
    <source>
        <dbReference type="Proteomes" id="UP000018780"/>
    </source>
</evidence>
<evidence type="ECO:0000256" key="3">
    <source>
        <dbReference type="PROSITE-ProRule" id="PRU10038"/>
    </source>
</evidence>
<keyword evidence="2 5" id="KW-0378">Hydrolase</keyword>
<accession>V9VNI7</accession>
<reference evidence="5 6" key="1">
    <citation type="submission" date="2013-09" db="EMBL/GenBank/DDBJ databases">
        <authorList>
            <consortium name="DOE Joint Genome Institute"/>
            <person name="Klenk H.-P."/>
            <person name="Huntemann M."/>
            <person name="Han J."/>
            <person name="Chen A."/>
            <person name="Kyrpides N."/>
            <person name="Mavromatis K."/>
            <person name="Markowitz V."/>
            <person name="Palaniappan K."/>
            <person name="Ivanova N."/>
            <person name="Schaumberg A."/>
            <person name="Pati A."/>
            <person name="Liolios K."/>
            <person name="Nordberg H.P."/>
            <person name="Cantor M.N."/>
            <person name="Hua S.X."/>
            <person name="Woyke T."/>
        </authorList>
    </citation>
    <scope>NUCLEOTIDE SEQUENCE [LARGE SCALE GENOMIC DNA]</scope>
    <source>
        <strain evidence="5 6">DSM 14336</strain>
    </source>
</reference>
<dbReference type="PANTHER" id="PTHR48081:SF30">
    <property type="entry name" value="ACETYL-HYDROLASE LIPR-RELATED"/>
    <property type="match status" value="1"/>
</dbReference>
<dbReference type="KEGG" id="lmd:METH_01625"/>
<dbReference type="PATRIC" id="fig|999552.6.peg.323"/>
<dbReference type="SUPFAM" id="SSF53474">
    <property type="entry name" value="alpha/beta-Hydrolases"/>
    <property type="match status" value="1"/>
</dbReference>
<dbReference type="InterPro" id="IPR033140">
    <property type="entry name" value="Lipase_GDXG_put_SER_AS"/>
</dbReference>
<dbReference type="EMBL" id="CP006773">
    <property type="protein sequence ID" value="AHC99577.1"/>
    <property type="molecule type" value="Genomic_DNA"/>
</dbReference>
<organism evidence="5 6">
    <name type="scientific">Leisingera methylohalidivorans DSM 14336</name>
    <dbReference type="NCBI Taxonomy" id="999552"/>
    <lineage>
        <taxon>Bacteria</taxon>
        <taxon>Pseudomonadati</taxon>
        <taxon>Pseudomonadota</taxon>
        <taxon>Alphaproteobacteria</taxon>
        <taxon>Rhodobacterales</taxon>
        <taxon>Roseobacteraceae</taxon>
        <taxon>Leisingera</taxon>
    </lineage>
</organism>
<sequence>MSWQRRAVNAWMRYGMKPVLQCTSSPELARKSFELAAPLFCPALPFTRLLRRPAPVPLYLLSAGRTRNRQIILFLHGGAYLAGSARAYQGMLSRLSFAAGVEIAVPDYRLLQEAPFPAAFEDARAAWRYLRCTGYGADGILLAGDSAGGGLALALLAGLLAEGERPAGLIALSPWCDLTLSGASIKVNRFRDVIIPAGRMKEAVDQYLAGADPADVRASPLFAEFANPPPVLIQAGDTEVLLSDAQRMARRLEETGGAVRLSLWPDVPHVWQFMAGHLPEGQAALDEAAAFAISAFDGGLPGWGQPET</sequence>
<proteinExistence type="inferred from homology"/>
<keyword evidence="6" id="KW-1185">Reference proteome</keyword>
<comment type="similarity">
    <text evidence="1">Belongs to the 'GDXG' lipolytic enzyme family.</text>
</comment>
<dbReference type="GO" id="GO:0004806">
    <property type="term" value="F:triacylglycerol lipase activity"/>
    <property type="evidence" value="ECO:0007669"/>
    <property type="project" value="TreeGrafter"/>
</dbReference>
<dbReference type="Proteomes" id="UP000018780">
    <property type="component" value="Chromosome"/>
</dbReference>
<dbReference type="PANTHER" id="PTHR48081">
    <property type="entry name" value="AB HYDROLASE SUPERFAMILY PROTEIN C4A8.06C"/>
    <property type="match status" value="1"/>
</dbReference>
<dbReference type="Gene3D" id="3.40.50.1820">
    <property type="entry name" value="alpha/beta hydrolase"/>
    <property type="match status" value="1"/>
</dbReference>
<evidence type="ECO:0000259" key="4">
    <source>
        <dbReference type="Pfam" id="PF07859"/>
    </source>
</evidence>
<dbReference type="PROSITE" id="PS01174">
    <property type="entry name" value="LIPASE_GDXG_SER"/>
    <property type="match status" value="1"/>
</dbReference>
<dbReference type="Pfam" id="PF07859">
    <property type="entry name" value="Abhydrolase_3"/>
    <property type="match status" value="1"/>
</dbReference>
<protein>
    <submittedName>
        <fullName evidence="5">Alpha/beta hydrolase</fullName>
    </submittedName>
</protein>
<dbReference type="STRING" id="999552.METH_01625"/>
<evidence type="ECO:0000256" key="1">
    <source>
        <dbReference type="ARBA" id="ARBA00010515"/>
    </source>
</evidence>
<feature type="active site" evidence="3">
    <location>
        <position position="146"/>
    </location>
</feature>
<feature type="domain" description="Alpha/beta hydrolase fold-3" evidence="4">
    <location>
        <begin position="72"/>
        <end position="272"/>
    </location>
</feature>
<name>V9VNI7_9RHOB</name>
<evidence type="ECO:0000313" key="5">
    <source>
        <dbReference type="EMBL" id="AHC99577.1"/>
    </source>
</evidence>